<evidence type="ECO:0008006" key="14">
    <source>
        <dbReference type="Google" id="ProtNLM"/>
    </source>
</evidence>
<dbReference type="GO" id="GO:0003677">
    <property type="term" value="F:DNA binding"/>
    <property type="evidence" value="ECO:0007669"/>
    <property type="project" value="UniProtKB-KW"/>
</dbReference>
<keyword evidence="1" id="KW-0238">DNA-binding</keyword>
<dbReference type="Proteomes" id="UP000266643">
    <property type="component" value="Unassembled WGS sequence"/>
</dbReference>
<dbReference type="Proteomes" id="UP000286510">
    <property type="component" value="Unassembled WGS sequence"/>
</dbReference>
<evidence type="ECO:0000256" key="3">
    <source>
        <dbReference type="SAM" id="MobiDB-lite"/>
    </source>
</evidence>
<keyword evidence="2" id="KW-0233">DNA recombination</keyword>
<proteinExistence type="predicted"/>
<evidence type="ECO:0000256" key="1">
    <source>
        <dbReference type="ARBA" id="ARBA00023125"/>
    </source>
</evidence>
<dbReference type="EMBL" id="QUTE01008751">
    <property type="protein sequence ID" value="RHZ22887.1"/>
    <property type="molecule type" value="Genomic_DNA"/>
</dbReference>
<dbReference type="EMBL" id="QUTF01007544">
    <property type="protein sequence ID" value="RHZ39520.1"/>
    <property type="molecule type" value="Genomic_DNA"/>
</dbReference>
<dbReference type="EMBL" id="QUTD01005313">
    <property type="protein sequence ID" value="RHY62747.1"/>
    <property type="molecule type" value="Genomic_DNA"/>
</dbReference>
<dbReference type="GO" id="GO:0006310">
    <property type="term" value="P:DNA recombination"/>
    <property type="evidence" value="ECO:0007669"/>
    <property type="project" value="UniProtKB-KW"/>
</dbReference>
<sequence length="508" mass="57381">MAPSKPAKPTKATKTIKPTKPTTVASKKTIQDSFHGASTRRAYETYQNQFVAFLQSTKSGAGPREAGTEECTDFFHHMYTQGRKSRTIDLAKSALVAYFAAMGVTPNPAQDAATRRYIVGLQKYNKQHNVDEEKKAHPLTVHELSTLMNSLAHLHPFVGAMLRLLLAVAFIGCFRVSEVLALRWNDVDIVGDAKGRYLSVRLRWHKKANVEEDCQVYHLVDETTFPCLRVCGFYDEYIAKVRSAGVNISSSTFVFPNFVDQQCGVPRVDWNRGLDQANLRRILVDVVQRTPSLPIGISLHSLRRGGTFFRVFESKERRFNFRELMAWCRWADAKTCCEYLITQSISNEIDPRNLLRTGSDANHIQWQTGSVAVPVGLGFSVDDLGQALAKNLHGQGALGSLRTTTTMRQSSMDQFVAQKSVPTARSALEAWQQWFVADPAIGLVCALKDYTKEMIRMDRKKYSERLTLGTAFSKYQTYQQFEASYQGFTSSYAKALHEVRRRKRLNIM</sequence>
<dbReference type="GO" id="GO:0015074">
    <property type="term" value="P:DNA integration"/>
    <property type="evidence" value="ECO:0007669"/>
    <property type="project" value="InterPro"/>
</dbReference>
<dbReference type="Gene3D" id="1.10.150.130">
    <property type="match status" value="1"/>
</dbReference>
<organism evidence="7 9">
    <name type="scientific">Aphanomyces astaci</name>
    <name type="common">Crayfish plague agent</name>
    <dbReference type="NCBI Taxonomy" id="112090"/>
    <lineage>
        <taxon>Eukaryota</taxon>
        <taxon>Sar</taxon>
        <taxon>Stramenopiles</taxon>
        <taxon>Oomycota</taxon>
        <taxon>Saprolegniomycetes</taxon>
        <taxon>Saprolegniales</taxon>
        <taxon>Verrucalvaceae</taxon>
        <taxon>Aphanomyces</taxon>
    </lineage>
</organism>
<dbReference type="InterPro" id="IPR011010">
    <property type="entry name" value="DNA_brk_join_enz"/>
</dbReference>
<dbReference type="SUPFAM" id="SSF47823">
    <property type="entry name" value="lambda integrase-like, N-terminal domain"/>
    <property type="match status" value="1"/>
</dbReference>
<dbReference type="SUPFAM" id="SSF56349">
    <property type="entry name" value="DNA breaking-rejoining enzymes"/>
    <property type="match status" value="1"/>
</dbReference>
<evidence type="ECO:0000313" key="13">
    <source>
        <dbReference type="Proteomes" id="UP000286510"/>
    </source>
</evidence>
<evidence type="ECO:0000313" key="5">
    <source>
        <dbReference type="EMBL" id="RHY43670.1"/>
    </source>
</evidence>
<evidence type="ECO:0000313" key="12">
    <source>
        <dbReference type="Proteomes" id="UP000283543"/>
    </source>
</evidence>
<gene>
    <name evidence="4" type="ORF">DYB25_001016</name>
    <name evidence="8" type="ORF">DYB26_016558</name>
    <name evidence="6" type="ORF">DYB30_008944</name>
    <name evidence="7" type="ORF">DYB31_005486</name>
    <name evidence="5" type="ORF">DYB34_013540</name>
</gene>
<evidence type="ECO:0000313" key="8">
    <source>
        <dbReference type="EMBL" id="RHZ39520.1"/>
    </source>
</evidence>
<protein>
    <recommendedName>
        <fullName evidence="14">Core-binding (CB) domain-containing protein</fullName>
    </recommendedName>
</protein>
<dbReference type="Proteomes" id="UP000266196">
    <property type="component" value="Unassembled WGS sequence"/>
</dbReference>
<dbReference type="InterPro" id="IPR013762">
    <property type="entry name" value="Integrase-like_cat_sf"/>
</dbReference>
<dbReference type="InterPro" id="IPR010998">
    <property type="entry name" value="Integrase_recombinase_N"/>
</dbReference>
<dbReference type="Proteomes" id="UP000266239">
    <property type="component" value="Unassembled WGS sequence"/>
</dbReference>
<evidence type="ECO:0000313" key="4">
    <source>
        <dbReference type="EMBL" id="RHY00800.1"/>
    </source>
</evidence>
<dbReference type="VEuPathDB" id="FungiDB:H257_17633"/>
<evidence type="ECO:0000313" key="6">
    <source>
        <dbReference type="EMBL" id="RHY62747.1"/>
    </source>
</evidence>
<evidence type="ECO:0000313" key="10">
    <source>
        <dbReference type="Proteomes" id="UP000266239"/>
    </source>
</evidence>
<accession>A0A397FGR2</accession>
<reference evidence="9 10" key="1">
    <citation type="submission" date="2018-08" db="EMBL/GenBank/DDBJ databases">
        <title>Aphanomyces genome sequencing and annotation.</title>
        <authorList>
            <person name="Minardi D."/>
            <person name="Oidtmann B."/>
            <person name="Van Der Giezen M."/>
            <person name="Studholme D.J."/>
        </authorList>
    </citation>
    <scope>NUCLEOTIDE SEQUENCE [LARGE SCALE GENOMIC DNA]</scope>
    <source>
        <strain evidence="7 9">197901</strain>
        <strain evidence="6 11">D2</strain>
        <strain evidence="8 13">FDL457</strain>
        <strain evidence="5 12">Si</strain>
        <strain evidence="4 10">Yx</strain>
    </source>
</reference>
<dbReference type="AlphaFoldDB" id="A0A397FGR2"/>
<dbReference type="Gene3D" id="1.10.443.10">
    <property type="entry name" value="Intergrase catalytic core"/>
    <property type="match status" value="1"/>
</dbReference>
<feature type="region of interest" description="Disordered" evidence="3">
    <location>
        <begin position="1"/>
        <end position="36"/>
    </location>
</feature>
<dbReference type="Proteomes" id="UP000283543">
    <property type="component" value="Unassembled WGS sequence"/>
</dbReference>
<evidence type="ECO:0000313" key="7">
    <source>
        <dbReference type="EMBL" id="RHZ22887.1"/>
    </source>
</evidence>
<evidence type="ECO:0000313" key="9">
    <source>
        <dbReference type="Proteomes" id="UP000266196"/>
    </source>
</evidence>
<evidence type="ECO:0000313" key="11">
    <source>
        <dbReference type="Proteomes" id="UP000266643"/>
    </source>
</evidence>
<evidence type="ECO:0000256" key="2">
    <source>
        <dbReference type="ARBA" id="ARBA00023172"/>
    </source>
</evidence>
<name>A0A397FGR2_APHAT</name>
<feature type="compositionally biased region" description="Low complexity" evidence="3">
    <location>
        <begin position="1"/>
        <end position="23"/>
    </location>
</feature>
<dbReference type="EMBL" id="QUTB01008051">
    <property type="protein sequence ID" value="RHY43670.1"/>
    <property type="molecule type" value="Genomic_DNA"/>
</dbReference>
<dbReference type="EMBL" id="QUTA01009588">
    <property type="protein sequence ID" value="RHY00800.1"/>
    <property type="molecule type" value="Genomic_DNA"/>
</dbReference>
<comment type="caution">
    <text evidence="7">The sequence shown here is derived from an EMBL/GenBank/DDBJ whole genome shotgun (WGS) entry which is preliminary data.</text>
</comment>